<dbReference type="RefSeq" id="WP_132011366.1">
    <property type="nucleotide sequence ID" value="NZ_JABUHM010000019.1"/>
</dbReference>
<evidence type="ECO:0000313" key="2">
    <source>
        <dbReference type="Proteomes" id="UP000295689"/>
    </source>
</evidence>
<keyword evidence="2" id="KW-1185">Reference proteome</keyword>
<gene>
    <name evidence="1" type="ORF">EV146_11840</name>
</gene>
<sequence>MIYKSLEFKNSVGQKVKIVDIPVLDKESNYHFFIQARLQVLITSLSKEKKSGQCSFRDYLKGVLKWPEYEQFYNSFRIRKNA</sequence>
<dbReference type="InterPro" id="IPR019687">
    <property type="entry name" value="DUF2535"/>
</dbReference>
<dbReference type="Proteomes" id="UP000295689">
    <property type="component" value="Unassembled WGS sequence"/>
</dbReference>
<accession>A0A4R2AYN8</accession>
<evidence type="ECO:0000313" key="1">
    <source>
        <dbReference type="EMBL" id="TCN18953.1"/>
    </source>
</evidence>
<name>A0A4R2AYN8_9BACI</name>
<reference evidence="1 2" key="1">
    <citation type="journal article" date="2015" name="Stand. Genomic Sci.">
        <title>Genomic Encyclopedia of Bacterial and Archaeal Type Strains, Phase III: the genomes of soil and plant-associated and newly described type strains.</title>
        <authorList>
            <person name="Whitman W.B."/>
            <person name="Woyke T."/>
            <person name="Klenk H.P."/>
            <person name="Zhou Y."/>
            <person name="Lilburn T.G."/>
            <person name="Beck B.J."/>
            <person name="De Vos P."/>
            <person name="Vandamme P."/>
            <person name="Eisen J.A."/>
            <person name="Garrity G."/>
            <person name="Hugenholtz P."/>
            <person name="Kyrpides N.C."/>
        </authorList>
    </citation>
    <scope>NUCLEOTIDE SEQUENCE [LARGE SCALE GENOMIC DNA]</scope>
    <source>
        <strain evidence="1 2">CV53</strain>
    </source>
</reference>
<protein>
    <submittedName>
        <fullName evidence="1">Uncharacterized protein DUF2535</fullName>
    </submittedName>
</protein>
<dbReference type="Pfam" id="PF10751">
    <property type="entry name" value="DUF2535"/>
    <property type="match status" value="1"/>
</dbReference>
<dbReference type="EMBL" id="SLVV01000018">
    <property type="protein sequence ID" value="TCN18953.1"/>
    <property type="molecule type" value="Genomic_DNA"/>
</dbReference>
<organism evidence="1 2">
    <name type="scientific">Mesobacillus foraminis</name>
    <dbReference type="NCBI Taxonomy" id="279826"/>
    <lineage>
        <taxon>Bacteria</taxon>
        <taxon>Bacillati</taxon>
        <taxon>Bacillota</taxon>
        <taxon>Bacilli</taxon>
        <taxon>Bacillales</taxon>
        <taxon>Bacillaceae</taxon>
        <taxon>Mesobacillus</taxon>
    </lineage>
</organism>
<dbReference type="AlphaFoldDB" id="A0A4R2AYN8"/>
<comment type="caution">
    <text evidence="1">The sequence shown here is derived from an EMBL/GenBank/DDBJ whole genome shotgun (WGS) entry which is preliminary data.</text>
</comment>
<proteinExistence type="predicted"/>